<feature type="region of interest" description="Disordered" evidence="1">
    <location>
        <begin position="319"/>
        <end position="339"/>
    </location>
</feature>
<feature type="region of interest" description="Disordered" evidence="1">
    <location>
        <begin position="376"/>
        <end position="398"/>
    </location>
</feature>
<protein>
    <submittedName>
        <fullName evidence="2">Putative phd-finger domain-containing protein</fullName>
    </submittedName>
</protein>
<proteinExistence type="predicted"/>
<reference evidence="2 3" key="1">
    <citation type="journal article" date="2018" name="BMC Genomics">
        <title>Comparative genome analyses reveal sequence features reflecting distinct modes of host-adaptation between dicot and monocot powdery mildew.</title>
        <authorList>
            <person name="Wu Y."/>
            <person name="Ma X."/>
            <person name="Pan Z."/>
            <person name="Kale S.D."/>
            <person name="Song Y."/>
            <person name="King H."/>
            <person name="Zhang Q."/>
            <person name="Presley C."/>
            <person name="Deng X."/>
            <person name="Wei C.I."/>
            <person name="Xiao S."/>
        </authorList>
    </citation>
    <scope>NUCLEOTIDE SEQUENCE [LARGE SCALE GENOMIC DNA]</scope>
    <source>
        <strain evidence="2">UCSC1</strain>
    </source>
</reference>
<sequence>MSCEPQSCSDLSVMHTPKRSVLSSAVSSPNLGTLQSNIERETCTGWTPYFAEEYSVFNSTPGRLINCHTFTPSQVWNTSRENITTEIDPQIEYLDDNDDDGSTSNLKCKELITSVHDSLTEDFRTYNSGGRSVTPNNLRNKVEELFSGQTATPPASISKKSRKLEHSLSNTAFNKLRLFCTTPTTVPQNISSSVFADPTLSSHESCLEKEAEIHSTGLGFSENDIFYSLLNKGTDASCNWSMNTGLYHDNTNFLGPSHDTLPHNSDILDFEPFSPEKSDRIDLSHSSVMPFKLSNNKNFNYSLRNLSTTGVNPGLLLSRKSSSSMSSTSKELSSSVAPSSKKFGNLIPYQHQRREYLRSQEKRRFNQSLRDWKKRRVYDSETESSPAESPTRSDHLEGKRQCKGEILYYSKSATKRSLFTTKTCGDSNPECFAKLPPTSTQIQVKLTIDSKGRAQTEMFTGTSMKRRKIICPFEFYHDKASLFEDHFSDKESNVSPNTYSFMTSPENLASTKMAHPRNMREEDICIVKSRNHECINQKIASEKSNIEFESFFNGKMSGDATLELQRMIAHRKKKGYAIELKRNRSLHGDFQNN</sequence>
<gene>
    <name evidence="2" type="ORF">GcC1_190026</name>
</gene>
<evidence type="ECO:0000313" key="2">
    <source>
        <dbReference type="EMBL" id="RKF57321.1"/>
    </source>
</evidence>
<dbReference type="Proteomes" id="UP000285405">
    <property type="component" value="Unassembled WGS sequence"/>
</dbReference>
<organism evidence="2 3">
    <name type="scientific">Golovinomyces cichoracearum</name>
    <dbReference type="NCBI Taxonomy" id="62708"/>
    <lineage>
        <taxon>Eukaryota</taxon>
        <taxon>Fungi</taxon>
        <taxon>Dikarya</taxon>
        <taxon>Ascomycota</taxon>
        <taxon>Pezizomycotina</taxon>
        <taxon>Leotiomycetes</taxon>
        <taxon>Erysiphales</taxon>
        <taxon>Erysiphaceae</taxon>
        <taxon>Golovinomyces</taxon>
    </lineage>
</organism>
<comment type="caution">
    <text evidence="2">The sequence shown here is derived from an EMBL/GenBank/DDBJ whole genome shotgun (WGS) entry which is preliminary data.</text>
</comment>
<dbReference type="AlphaFoldDB" id="A0A420HIR0"/>
<dbReference type="EMBL" id="MCBR01019038">
    <property type="protein sequence ID" value="RKF57321.1"/>
    <property type="molecule type" value="Genomic_DNA"/>
</dbReference>
<accession>A0A420HIR0</accession>
<feature type="compositionally biased region" description="Low complexity" evidence="1">
    <location>
        <begin position="319"/>
        <end position="335"/>
    </location>
</feature>
<evidence type="ECO:0000256" key="1">
    <source>
        <dbReference type="SAM" id="MobiDB-lite"/>
    </source>
</evidence>
<dbReference type="OrthoDB" id="419183at2759"/>
<evidence type="ECO:0000313" key="3">
    <source>
        <dbReference type="Proteomes" id="UP000285405"/>
    </source>
</evidence>
<name>A0A420HIR0_9PEZI</name>